<keyword evidence="3" id="KW-1185">Reference proteome</keyword>
<reference evidence="2" key="1">
    <citation type="submission" date="2021-01" db="EMBL/GenBank/DDBJ databases">
        <title>Modified the classification status of verrucomicrobia.</title>
        <authorList>
            <person name="Feng X."/>
        </authorList>
    </citation>
    <scope>NUCLEOTIDE SEQUENCE</scope>
    <source>
        <strain evidence="2">KCTC 22041</strain>
    </source>
</reference>
<dbReference type="Pfam" id="PF14316">
    <property type="entry name" value="DUF4381"/>
    <property type="match status" value="1"/>
</dbReference>
<evidence type="ECO:0000256" key="1">
    <source>
        <dbReference type="SAM" id="Phobius"/>
    </source>
</evidence>
<gene>
    <name evidence="2" type="ORF">JIN85_14255</name>
</gene>
<accession>A0A934VVI0</accession>
<evidence type="ECO:0000313" key="2">
    <source>
        <dbReference type="EMBL" id="MBK1883582.1"/>
    </source>
</evidence>
<name>A0A934VVI0_9BACT</name>
<dbReference type="Proteomes" id="UP000603141">
    <property type="component" value="Unassembled WGS sequence"/>
</dbReference>
<feature type="transmembrane region" description="Helical" evidence="1">
    <location>
        <begin position="41"/>
        <end position="63"/>
    </location>
</feature>
<protein>
    <submittedName>
        <fullName evidence="2">DUF4381 family protein</fullName>
    </submittedName>
</protein>
<organism evidence="2 3">
    <name type="scientific">Luteolibacter pohnpeiensis</name>
    <dbReference type="NCBI Taxonomy" id="454153"/>
    <lineage>
        <taxon>Bacteria</taxon>
        <taxon>Pseudomonadati</taxon>
        <taxon>Verrucomicrobiota</taxon>
        <taxon>Verrucomicrobiia</taxon>
        <taxon>Verrucomicrobiales</taxon>
        <taxon>Verrucomicrobiaceae</taxon>
        <taxon>Luteolibacter</taxon>
    </lineage>
</organism>
<dbReference type="AlphaFoldDB" id="A0A934VVI0"/>
<sequence>MRRYAFLTFLLTSPAWAQQAEEDIRGAKPLIEVATPQPKSAWPMMALIAFVALLVIAGIWWWLKRRLRHLQTAEEKARQELGDLKQNGGGLSPGDFALAASQVVRVFVERKFGLAAPKRTTEEFLTELATAKNESLVSRMEPLRGFLRSCDMAKFAGTKLESEERDHLISLATAFVDAPDVPENKEVTP</sequence>
<proteinExistence type="predicted"/>
<keyword evidence="1" id="KW-0812">Transmembrane</keyword>
<dbReference type="RefSeq" id="WP_200271865.1">
    <property type="nucleotide sequence ID" value="NZ_JAENIJ010000023.1"/>
</dbReference>
<dbReference type="EMBL" id="JAENIJ010000023">
    <property type="protein sequence ID" value="MBK1883582.1"/>
    <property type="molecule type" value="Genomic_DNA"/>
</dbReference>
<evidence type="ECO:0000313" key="3">
    <source>
        <dbReference type="Proteomes" id="UP000603141"/>
    </source>
</evidence>
<keyword evidence="1" id="KW-0472">Membrane</keyword>
<comment type="caution">
    <text evidence="2">The sequence shown here is derived from an EMBL/GenBank/DDBJ whole genome shotgun (WGS) entry which is preliminary data.</text>
</comment>
<dbReference type="InterPro" id="IPR025489">
    <property type="entry name" value="DUF4381"/>
</dbReference>
<keyword evidence="1" id="KW-1133">Transmembrane helix</keyword>